<gene>
    <name evidence="2" type="ORF">IAA48_05395</name>
</gene>
<evidence type="ECO:0000313" key="2">
    <source>
        <dbReference type="EMBL" id="HIW85912.1"/>
    </source>
</evidence>
<feature type="transmembrane region" description="Helical" evidence="1">
    <location>
        <begin position="42"/>
        <end position="66"/>
    </location>
</feature>
<dbReference type="EMBL" id="DXGE01000024">
    <property type="protein sequence ID" value="HIW85912.1"/>
    <property type="molecule type" value="Genomic_DNA"/>
</dbReference>
<name>A0A9D1RFZ0_9FIRM</name>
<dbReference type="AlphaFoldDB" id="A0A9D1RFZ0"/>
<evidence type="ECO:0000256" key="1">
    <source>
        <dbReference type="SAM" id="Phobius"/>
    </source>
</evidence>
<keyword evidence="1" id="KW-0812">Transmembrane</keyword>
<proteinExistence type="predicted"/>
<accession>A0A9D1RFZ0</accession>
<comment type="caution">
    <text evidence="2">The sequence shown here is derived from an EMBL/GenBank/DDBJ whole genome shotgun (WGS) entry which is preliminary data.</text>
</comment>
<organism evidence="2 3">
    <name type="scientific">Candidatus Eubacterium faecipullorum</name>
    <dbReference type="NCBI Taxonomy" id="2838571"/>
    <lineage>
        <taxon>Bacteria</taxon>
        <taxon>Bacillati</taxon>
        <taxon>Bacillota</taxon>
        <taxon>Clostridia</taxon>
        <taxon>Eubacteriales</taxon>
        <taxon>Eubacteriaceae</taxon>
        <taxon>Eubacterium</taxon>
    </lineage>
</organism>
<evidence type="ECO:0000313" key="3">
    <source>
        <dbReference type="Proteomes" id="UP000824205"/>
    </source>
</evidence>
<reference evidence="2" key="2">
    <citation type="submission" date="2021-04" db="EMBL/GenBank/DDBJ databases">
        <authorList>
            <person name="Gilroy R."/>
        </authorList>
    </citation>
    <scope>NUCLEOTIDE SEQUENCE</scope>
    <source>
        <strain evidence="2">421</strain>
    </source>
</reference>
<feature type="transmembrane region" description="Helical" evidence="1">
    <location>
        <begin position="183"/>
        <end position="200"/>
    </location>
</feature>
<dbReference type="Proteomes" id="UP000824205">
    <property type="component" value="Unassembled WGS sequence"/>
</dbReference>
<reference evidence="2" key="1">
    <citation type="journal article" date="2021" name="PeerJ">
        <title>Extensive microbial diversity within the chicken gut microbiome revealed by metagenomics and culture.</title>
        <authorList>
            <person name="Gilroy R."/>
            <person name="Ravi A."/>
            <person name="Getino M."/>
            <person name="Pursley I."/>
            <person name="Horton D.L."/>
            <person name="Alikhan N.F."/>
            <person name="Baker D."/>
            <person name="Gharbi K."/>
            <person name="Hall N."/>
            <person name="Watson M."/>
            <person name="Adriaenssens E.M."/>
            <person name="Foster-Nyarko E."/>
            <person name="Jarju S."/>
            <person name="Secka A."/>
            <person name="Antonio M."/>
            <person name="Oren A."/>
            <person name="Chaudhuri R.R."/>
            <person name="La Ragione R."/>
            <person name="Hildebrand F."/>
            <person name="Pallen M.J."/>
        </authorList>
    </citation>
    <scope>NUCLEOTIDE SEQUENCE</scope>
    <source>
        <strain evidence="2">421</strain>
    </source>
</reference>
<feature type="transmembrane region" description="Helical" evidence="1">
    <location>
        <begin position="78"/>
        <end position="97"/>
    </location>
</feature>
<feature type="transmembrane region" description="Helical" evidence="1">
    <location>
        <begin position="212"/>
        <end position="237"/>
    </location>
</feature>
<keyword evidence="1" id="KW-0472">Membrane</keyword>
<keyword evidence="1" id="KW-1133">Transmembrane helix</keyword>
<protein>
    <submittedName>
        <fullName evidence="2">Uncharacterized protein</fullName>
    </submittedName>
</protein>
<feature type="transmembrane region" description="Helical" evidence="1">
    <location>
        <begin position="151"/>
        <end position="171"/>
    </location>
</feature>
<feature type="transmembrane region" description="Helical" evidence="1">
    <location>
        <begin position="117"/>
        <end position="139"/>
    </location>
</feature>
<sequence>MKSVFSKERFVTVLAAFAVLAGAVIRCILLSGAVPAAESNDLSLCFYICFAAGILLFAASSFMLFSGKTDTVGPSLESGMFLPCILGAAGVFCDFIYQCLSCYDYVSRTAYPAANRIVPMIACAVFALLSCAYFIVLSICSRSRSFDLGRLRLLCFTPLLWAFCHVLLGLTEYESAYNDTESALKYITLIFGLLFFFLLAAQKEGAKANGSLAFFGFAYSSMCFVCAAPRIIAYALGAQLPQAGYFSVSFLLVGVFAFAAAAEISFKKKV</sequence>
<feature type="transmembrane region" description="Helical" evidence="1">
    <location>
        <begin position="243"/>
        <end position="266"/>
    </location>
</feature>